<accession>A0ABR4UZK3</accession>
<keyword evidence="2" id="KW-1185">Reference proteome</keyword>
<protein>
    <recommendedName>
        <fullName evidence="3">DNA-binding protein</fullName>
    </recommendedName>
</protein>
<evidence type="ECO:0000313" key="1">
    <source>
        <dbReference type="EMBL" id="KFX20264.1"/>
    </source>
</evidence>
<dbReference type="EMBL" id="JQHL01000003">
    <property type="protein sequence ID" value="KFX20264.1"/>
    <property type="molecule type" value="Genomic_DNA"/>
</dbReference>
<proteinExistence type="predicted"/>
<gene>
    <name evidence="1" type="ORF">JV35_09125</name>
</gene>
<comment type="caution">
    <text evidence="1">The sequence shown here is derived from an EMBL/GenBank/DDBJ whole genome shotgun (WGS) entry which is preliminary data.</text>
</comment>
<organism evidence="1 2">
    <name type="scientific">Pectobacterium betavasculorum</name>
    <dbReference type="NCBI Taxonomy" id="55207"/>
    <lineage>
        <taxon>Bacteria</taxon>
        <taxon>Pseudomonadati</taxon>
        <taxon>Pseudomonadota</taxon>
        <taxon>Gammaproteobacteria</taxon>
        <taxon>Enterobacterales</taxon>
        <taxon>Pectobacteriaceae</taxon>
        <taxon>Pectobacterium</taxon>
    </lineage>
</organism>
<name>A0ABR4UZK3_9GAMM</name>
<evidence type="ECO:0000313" key="2">
    <source>
        <dbReference type="Proteomes" id="UP000032869"/>
    </source>
</evidence>
<reference evidence="1 2" key="1">
    <citation type="submission" date="2014-08" db="EMBL/GenBank/DDBJ databases">
        <title>Genome sequences of NCPPB Pectobacterium isolates.</title>
        <authorList>
            <person name="Glover R.H."/>
            <person name="Sapp M."/>
            <person name="Elphinstone J."/>
        </authorList>
    </citation>
    <scope>NUCLEOTIDE SEQUENCE [LARGE SCALE GENOMIC DNA]</scope>
    <source>
        <strain evidence="1 2">NCPPB 2793</strain>
    </source>
</reference>
<evidence type="ECO:0008006" key="3">
    <source>
        <dbReference type="Google" id="ProtNLM"/>
    </source>
</evidence>
<sequence length="199" mass="22577">MKGNEIAEKTLLDIDDFISDYANRRTNSNLHELLSIWDSMTREDRVSMALRIDAKDMAQNLDSQKGTVGGTMITTVLLMRLLGLNNTASRLEFLTHSAIMHAHLRDEIENIRVKGALSQRNQKNASGIKKSEYEQVMNIMRATWNEYPNTTKNAMLKKVYAHFNGAVSEQSLARWIKSEGLSPKEKVRPCPPFKLVIPS</sequence>
<dbReference type="Proteomes" id="UP000032869">
    <property type="component" value="Unassembled WGS sequence"/>
</dbReference>
<dbReference type="RefSeq" id="WP_039303105.1">
    <property type="nucleotide sequence ID" value="NZ_JQHL01000003.1"/>
</dbReference>